<dbReference type="InterPro" id="IPR016032">
    <property type="entry name" value="Sig_transdc_resp-reg_C-effctor"/>
</dbReference>
<dbReference type="PRINTS" id="PR00364">
    <property type="entry name" value="DISEASERSIST"/>
</dbReference>
<dbReference type="Gene3D" id="3.40.50.300">
    <property type="entry name" value="P-loop containing nucleotide triphosphate hydrolases"/>
    <property type="match status" value="1"/>
</dbReference>
<evidence type="ECO:0000256" key="2">
    <source>
        <dbReference type="PROSITE-ProRule" id="PRU01091"/>
    </source>
</evidence>
<dbReference type="InterPro" id="IPR027417">
    <property type="entry name" value="P-loop_NTPase"/>
</dbReference>
<dbReference type="PANTHER" id="PTHR47691">
    <property type="entry name" value="REGULATOR-RELATED"/>
    <property type="match status" value="1"/>
</dbReference>
<keyword evidence="5" id="KW-1185">Reference proteome</keyword>
<dbReference type="Proteomes" id="UP001565474">
    <property type="component" value="Unassembled WGS sequence"/>
</dbReference>
<evidence type="ECO:0000313" key="5">
    <source>
        <dbReference type="Proteomes" id="UP001565474"/>
    </source>
</evidence>
<dbReference type="SUPFAM" id="SSF48452">
    <property type="entry name" value="TPR-like"/>
    <property type="match status" value="1"/>
</dbReference>
<dbReference type="SMART" id="SM00862">
    <property type="entry name" value="Trans_reg_C"/>
    <property type="match status" value="1"/>
</dbReference>
<feature type="DNA-binding region" description="OmpR/PhoB-type" evidence="2">
    <location>
        <begin position="16"/>
        <end position="114"/>
    </location>
</feature>
<dbReference type="InterPro" id="IPR036388">
    <property type="entry name" value="WH-like_DNA-bd_sf"/>
</dbReference>
<dbReference type="SUPFAM" id="SSF46894">
    <property type="entry name" value="C-terminal effector domain of the bipartite response regulators"/>
    <property type="match status" value="1"/>
</dbReference>
<evidence type="ECO:0000256" key="1">
    <source>
        <dbReference type="ARBA" id="ARBA00023125"/>
    </source>
</evidence>
<name>A0ABV4G8Z5_9BRAD</name>
<sequence>MRAATETRQRGAGRRELTYCFGPFRLIPSRQLLLLKGRPVKLGGRAFELLQLLVQRCGELVSKTELMAAAWPGTFLHDSNLKVNMWSLRRSLGDTQIEPLYIATVARRGYKFIAQVQISIGEVEDDLALAEPLPPPSPPLLRGIVGREAEIDEITGLLTGNRHVTLAGAGGIGKTTVALAVAQAFAPQCRDGVCFVDLATISDPTLFGAALVTALGIRGNPDNSLAAAIDYLRPRQILVILDNCEHVLPAATIFAGRFMADPSPCRLLATSREPLGTATEHVVRLGSLASPKPGHALTADQAVRFPAVQLFVSRAAEWADYQFVDDDCEAVAAICHSLDGLPLAIELAAAQIGRFNPRQLVELLDQNLGFRAPAADGAPPRHETLMATIDWSFRLLSQREARLFGLLSVFSEAFEVEDAVFVAEAAGLTPVDVVTGLGSLVAKSLLSAQAHGANLRYRLLDSTCRYAGERRRADPACDQALRRHAQRVLTLFEQSEEEWKWREPADWTQRYLGRIADLRAALSWAFGEHGDPVLGIRLTVAAITLWSETSILSEAQARLAAALALAKTVPCDDLSKTKLACALGWSLFYARKMSNENEIAWLDAIHFARRAGNIEYQQRALVGFGFYLLQIGEVPRATTYLEEATELADRDRDRDLTATSEADRALAWARAFAGELSKSRPVLDRLAATYSLAESRSRKDANEVYRFITVRFNLPFVAWMQGQAEYAARLASDAVDAADRSGHWVSQSNAFGLAALPVALETGNLDGLASYTERLRRNLERERISRWVPVERYFSACLRELRGDPRAVEDIRAAIDELIECRFLMRIGSYLAVLARAYLRQGRIAEARQAITRAIEHQERQGERWCRPELQRVDAAILLHTGEPLRAEKRLQQALAEARTIGALTFQLRIATDLAAHWIAMGRRSRAVRLLSPIYNEFTEGFATPDLLAAKRLLQRLRPTASGCGDYHGMEPVHARDA</sequence>
<dbReference type="SUPFAM" id="SSF52540">
    <property type="entry name" value="P-loop containing nucleoside triphosphate hydrolases"/>
    <property type="match status" value="1"/>
</dbReference>
<keyword evidence="1 2" id="KW-0238">DNA-binding</keyword>
<dbReference type="Pfam" id="PF00486">
    <property type="entry name" value="Trans_reg_C"/>
    <property type="match status" value="1"/>
</dbReference>
<comment type="caution">
    <text evidence="4">The sequence shown here is derived from an EMBL/GenBank/DDBJ whole genome shotgun (WGS) entry which is preliminary data.</text>
</comment>
<feature type="domain" description="OmpR/PhoB-type" evidence="3">
    <location>
        <begin position="16"/>
        <end position="114"/>
    </location>
</feature>
<proteinExistence type="predicted"/>
<dbReference type="PANTHER" id="PTHR47691:SF3">
    <property type="entry name" value="HTH-TYPE TRANSCRIPTIONAL REGULATOR RV0890C-RELATED"/>
    <property type="match status" value="1"/>
</dbReference>
<accession>A0ABV4G8Z5</accession>
<dbReference type="InterPro" id="IPR011990">
    <property type="entry name" value="TPR-like_helical_dom_sf"/>
</dbReference>
<organism evidence="4 5">
    <name type="scientific">Bradyrhizobium yuanmingense</name>
    <dbReference type="NCBI Taxonomy" id="108015"/>
    <lineage>
        <taxon>Bacteria</taxon>
        <taxon>Pseudomonadati</taxon>
        <taxon>Pseudomonadota</taxon>
        <taxon>Alphaproteobacteria</taxon>
        <taxon>Hyphomicrobiales</taxon>
        <taxon>Nitrobacteraceae</taxon>
        <taxon>Bradyrhizobium</taxon>
    </lineage>
</organism>
<dbReference type="Gene3D" id="1.10.10.10">
    <property type="entry name" value="Winged helix-like DNA-binding domain superfamily/Winged helix DNA-binding domain"/>
    <property type="match status" value="1"/>
</dbReference>
<dbReference type="InterPro" id="IPR001867">
    <property type="entry name" value="OmpR/PhoB-type_DNA-bd"/>
</dbReference>
<dbReference type="PROSITE" id="PS51755">
    <property type="entry name" value="OMPR_PHOB"/>
    <property type="match status" value="1"/>
</dbReference>
<evidence type="ECO:0000259" key="3">
    <source>
        <dbReference type="PROSITE" id="PS51755"/>
    </source>
</evidence>
<evidence type="ECO:0000313" key="4">
    <source>
        <dbReference type="EMBL" id="MEY9468358.1"/>
    </source>
</evidence>
<dbReference type="Gene3D" id="1.25.40.10">
    <property type="entry name" value="Tetratricopeptide repeat domain"/>
    <property type="match status" value="1"/>
</dbReference>
<reference evidence="4 5" key="1">
    <citation type="submission" date="2024-07" db="EMBL/GenBank/DDBJ databases">
        <title>Genomic Encyclopedia of Type Strains, Phase V (KMG-V): Genome sequencing to study the core and pangenomes of soil and plant-associated prokaryotes.</title>
        <authorList>
            <person name="Whitman W."/>
        </authorList>
    </citation>
    <scope>NUCLEOTIDE SEQUENCE [LARGE SCALE GENOMIC DNA]</scope>
    <source>
        <strain evidence="4 5">USDA 222</strain>
    </source>
</reference>
<gene>
    <name evidence="4" type="ORF">ABH992_000757</name>
</gene>
<dbReference type="CDD" id="cd00383">
    <property type="entry name" value="trans_reg_C"/>
    <property type="match status" value="1"/>
</dbReference>
<protein>
    <submittedName>
        <fullName evidence="4">ATPase/DNA-binding winged helix-turn-helix (WHTH) protein</fullName>
    </submittedName>
</protein>
<dbReference type="EMBL" id="JBGBZN010000002">
    <property type="protein sequence ID" value="MEY9468358.1"/>
    <property type="molecule type" value="Genomic_DNA"/>
</dbReference>